<dbReference type="HOGENOM" id="CLU_2762191_0_0_1"/>
<dbReference type="AlphaFoldDB" id="A0A0E0MF63"/>
<organism evidence="1">
    <name type="scientific">Oryza punctata</name>
    <name type="common">Red rice</name>
    <dbReference type="NCBI Taxonomy" id="4537"/>
    <lineage>
        <taxon>Eukaryota</taxon>
        <taxon>Viridiplantae</taxon>
        <taxon>Streptophyta</taxon>
        <taxon>Embryophyta</taxon>
        <taxon>Tracheophyta</taxon>
        <taxon>Spermatophyta</taxon>
        <taxon>Magnoliopsida</taxon>
        <taxon>Liliopsida</taxon>
        <taxon>Poales</taxon>
        <taxon>Poaceae</taxon>
        <taxon>BOP clade</taxon>
        <taxon>Oryzoideae</taxon>
        <taxon>Oryzeae</taxon>
        <taxon>Oryzinae</taxon>
        <taxon>Oryza</taxon>
    </lineage>
</organism>
<dbReference type="Gramene" id="OPUNC11G10530.1">
    <property type="protein sequence ID" value="OPUNC11G10530.1"/>
    <property type="gene ID" value="OPUNC11G10530"/>
</dbReference>
<proteinExistence type="predicted"/>
<accession>A0A0E0MF63</accession>
<name>A0A0E0MF63_ORYPU</name>
<protein>
    <submittedName>
        <fullName evidence="1">Uncharacterized protein</fullName>
    </submittedName>
</protein>
<dbReference type="EnsemblPlants" id="OPUNC11G10530.1">
    <property type="protein sequence ID" value="OPUNC11G10530.1"/>
    <property type="gene ID" value="OPUNC11G10530"/>
</dbReference>
<reference evidence="1" key="1">
    <citation type="submission" date="2015-04" db="UniProtKB">
        <authorList>
            <consortium name="EnsemblPlants"/>
        </authorList>
    </citation>
    <scope>IDENTIFICATION</scope>
</reference>
<reference evidence="1" key="2">
    <citation type="submission" date="2018-05" db="EMBL/GenBank/DDBJ databases">
        <title>OpunRS2 (Oryza punctata Reference Sequence Version 2).</title>
        <authorList>
            <person name="Zhang J."/>
            <person name="Kudrna D."/>
            <person name="Lee S."/>
            <person name="Talag J."/>
            <person name="Welchert J."/>
            <person name="Wing R.A."/>
        </authorList>
    </citation>
    <scope>NUCLEOTIDE SEQUENCE [LARGE SCALE GENOMIC DNA]</scope>
</reference>
<evidence type="ECO:0000313" key="1">
    <source>
        <dbReference type="EnsemblPlants" id="OPUNC11G10530.1"/>
    </source>
</evidence>
<keyword evidence="2" id="KW-1185">Reference proteome</keyword>
<evidence type="ECO:0000313" key="2">
    <source>
        <dbReference type="Proteomes" id="UP000026962"/>
    </source>
</evidence>
<sequence>MVGTTAMSVAGEAATVEVIAATVEMVGTTVEEVVACATSAVRRATRRETAPRVAMTVVVVVHTPASTQAC</sequence>
<dbReference type="Proteomes" id="UP000026962">
    <property type="component" value="Chromosome 11"/>
</dbReference>